<accession>A0A1T2Z6I6</accession>
<evidence type="ECO:0000313" key="2">
    <source>
        <dbReference type="Proteomes" id="UP000190965"/>
    </source>
</evidence>
<dbReference type="OrthoDB" id="9974284at2"/>
<sequence length="61" mass="6784">MWELACVGAGLSNRRTAAMQTPRYIRRTRLMPSQASQLPHLICVVAVSGSSPPFFRLSPRL</sequence>
<reference evidence="1 2" key="1">
    <citation type="submission" date="2016-12" db="EMBL/GenBank/DDBJ databases">
        <title>Draft genome sequences of seven strains of Pseudomonas fluorescens that produce 4-formylaminooxyvinylglycine.</title>
        <authorList>
            <person name="Okrent R.A."/>
            <person name="Manning V.A."/>
            <person name="Trippe K.M."/>
        </authorList>
    </citation>
    <scope>NUCLEOTIDE SEQUENCE [LARGE SCALE GENOMIC DNA]</scope>
    <source>
        <strain evidence="1 2">P5A</strain>
    </source>
</reference>
<dbReference type="AlphaFoldDB" id="A0A1T2Z6I6"/>
<dbReference type="EMBL" id="MSDF01000007">
    <property type="protein sequence ID" value="OPA99599.1"/>
    <property type="molecule type" value="Genomic_DNA"/>
</dbReference>
<comment type="caution">
    <text evidence="1">The sequence shown here is derived from an EMBL/GenBank/DDBJ whole genome shotgun (WGS) entry which is preliminary data.</text>
</comment>
<gene>
    <name evidence="1" type="ORF">BFW87_02475</name>
</gene>
<proteinExistence type="predicted"/>
<organism evidence="1 2">
    <name type="scientific">Pseudomonas fluorescens</name>
    <dbReference type="NCBI Taxonomy" id="294"/>
    <lineage>
        <taxon>Bacteria</taxon>
        <taxon>Pseudomonadati</taxon>
        <taxon>Pseudomonadota</taxon>
        <taxon>Gammaproteobacteria</taxon>
        <taxon>Pseudomonadales</taxon>
        <taxon>Pseudomonadaceae</taxon>
        <taxon>Pseudomonas</taxon>
    </lineage>
</organism>
<name>A0A1T2Z6I6_PSEFL</name>
<evidence type="ECO:0000313" key="1">
    <source>
        <dbReference type="EMBL" id="OPA99599.1"/>
    </source>
</evidence>
<dbReference type="Proteomes" id="UP000190965">
    <property type="component" value="Unassembled WGS sequence"/>
</dbReference>
<protein>
    <submittedName>
        <fullName evidence="1">Uncharacterized protein</fullName>
    </submittedName>
</protein>